<comment type="subcellular location">
    <subcellularLocation>
        <location evidence="1">Nucleus</location>
    </subcellularLocation>
</comment>
<dbReference type="SUPFAM" id="SSF109640">
    <property type="entry name" value="KRAB domain (Kruppel-associated box)"/>
    <property type="match status" value="1"/>
</dbReference>
<organism evidence="4">
    <name type="scientific">Pongo abelii</name>
    <name type="common">Sumatran orangutan</name>
    <name type="synonym">Pongo pygmaeus abelii</name>
    <dbReference type="NCBI Taxonomy" id="9601"/>
    <lineage>
        <taxon>Eukaryota</taxon>
        <taxon>Metazoa</taxon>
        <taxon>Chordata</taxon>
        <taxon>Craniata</taxon>
        <taxon>Vertebrata</taxon>
        <taxon>Euteleostomi</taxon>
        <taxon>Mammalia</taxon>
        <taxon>Eutheria</taxon>
        <taxon>Euarchontoglires</taxon>
        <taxon>Primates</taxon>
        <taxon>Haplorrhini</taxon>
        <taxon>Catarrhini</taxon>
        <taxon>Hominidae</taxon>
        <taxon>Pongo</taxon>
    </lineage>
</organism>
<evidence type="ECO:0000256" key="1">
    <source>
        <dbReference type="ARBA" id="ARBA00004123"/>
    </source>
</evidence>
<dbReference type="InterPro" id="IPR036051">
    <property type="entry name" value="KRAB_dom_sf"/>
</dbReference>
<dbReference type="AlphaFoldDB" id="A0A2J8REB4"/>
<dbReference type="SMART" id="SM00349">
    <property type="entry name" value="KRAB"/>
    <property type="match status" value="1"/>
</dbReference>
<dbReference type="PROSITE" id="PS50805">
    <property type="entry name" value="KRAB"/>
    <property type="match status" value="1"/>
</dbReference>
<proteinExistence type="predicted"/>
<dbReference type="PANTHER" id="PTHR23232">
    <property type="entry name" value="KRAB DOMAIN C2H2 ZINC FINGER"/>
    <property type="match status" value="1"/>
</dbReference>
<evidence type="ECO:0000313" key="4">
    <source>
        <dbReference type="EMBL" id="PNJ06871.1"/>
    </source>
</evidence>
<name>A0A2J8REB4_PONAB</name>
<accession>A0A2J8REB4</accession>
<protein>
    <submittedName>
        <fullName evidence="4">ZNF781 isoform 5</fullName>
    </submittedName>
</protein>
<comment type="caution">
    <text evidence="4">The sequence shown here is derived from an EMBL/GenBank/DDBJ whole genome shotgun (WGS) entry which is preliminary data.</text>
</comment>
<dbReference type="GO" id="GO:0006355">
    <property type="term" value="P:regulation of DNA-templated transcription"/>
    <property type="evidence" value="ECO:0007669"/>
    <property type="project" value="InterPro"/>
</dbReference>
<evidence type="ECO:0000256" key="2">
    <source>
        <dbReference type="ARBA" id="ARBA00023242"/>
    </source>
</evidence>
<dbReference type="InterPro" id="IPR050169">
    <property type="entry name" value="Krueppel_C2H2_ZnF"/>
</dbReference>
<dbReference type="Gene3D" id="6.10.140.140">
    <property type="match status" value="1"/>
</dbReference>
<evidence type="ECO:0000259" key="3">
    <source>
        <dbReference type="PROSITE" id="PS50805"/>
    </source>
</evidence>
<sequence length="87" mass="10041">MTFRDAAIDFSKEEWECLGPAQRDLYRDVMLENYSNFVSLGLAISKPSVISLLEQGKEPWMAGKTGRYPDMLSRYETKELRLKNGTF</sequence>
<feature type="domain" description="KRAB" evidence="3">
    <location>
        <begin position="1"/>
        <end position="72"/>
    </location>
</feature>
<keyword evidence="2" id="KW-0539">Nucleus</keyword>
<reference evidence="4" key="1">
    <citation type="submission" date="2017-12" db="EMBL/GenBank/DDBJ databases">
        <title>High-resolution comparative analysis of great ape genomes.</title>
        <authorList>
            <person name="Pollen A."/>
            <person name="Hastie A."/>
            <person name="Hormozdiari F."/>
            <person name="Dougherty M."/>
            <person name="Liu R."/>
            <person name="Chaisson M."/>
            <person name="Hoppe E."/>
            <person name="Hill C."/>
            <person name="Pang A."/>
            <person name="Hillier L."/>
            <person name="Baker C."/>
            <person name="Armstrong J."/>
            <person name="Shendure J."/>
            <person name="Paten B."/>
            <person name="Wilson R."/>
            <person name="Chao H."/>
            <person name="Schneider V."/>
            <person name="Ventura M."/>
            <person name="Kronenberg Z."/>
            <person name="Murali S."/>
            <person name="Gordon D."/>
            <person name="Cantsilieris S."/>
            <person name="Munson K."/>
            <person name="Nelson B."/>
            <person name="Raja A."/>
            <person name="Underwood J."/>
            <person name="Diekhans M."/>
            <person name="Fiddes I."/>
            <person name="Haussler D."/>
            <person name="Eichler E."/>
        </authorList>
    </citation>
    <scope>NUCLEOTIDE SEQUENCE [LARGE SCALE GENOMIC DNA]</scope>
    <source>
        <strain evidence="4">Susie</strain>
    </source>
</reference>
<dbReference type="PANTHER" id="PTHR23232:SF157">
    <property type="entry name" value="ZINC FINGER PROTEIN 525"/>
    <property type="match status" value="1"/>
</dbReference>
<dbReference type="Pfam" id="PF01352">
    <property type="entry name" value="KRAB"/>
    <property type="match status" value="1"/>
</dbReference>
<dbReference type="CDD" id="cd07765">
    <property type="entry name" value="KRAB_A-box"/>
    <property type="match status" value="1"/>
</dbReference>
<dbReference type="EMBL" id="NDHI03003707">
    <property type="protein sequence ID" value="PNJ06871.1"/>
    <property type="molecule type" value="Genomic_DNA"/>
</dbReference>
<dbReference type="InterPro" id="IPR001909">
    <property type="entry name" value="KRAB"/>
</dbReference>
<gene>
    <name evidence="4" type="ORF">CR201_G0051549</name>
</gene>